<feature type="coiled-coil region" evidence="1">
    <location>
        <begin position="152"/>
        <end position="179"/>
    </location>
</feature>
<evidence type="ECO:0000313" key="2">
    <source>
        <dbReference type="EMBL" id="CAB3730459.1"/>
    </source>
</evidence>
<dbReference type="Proteomes" id="UP000235659">
    <property type="component" value="Unassembled WGS sequence"/>
</dbReference>
<evidence type="ECO:0000313" key="5">
    <source>
        <dbReference type="Proteomes" id="UP000494205"/>
    </source>
</evidence>
<protein>
    <submittedName>
        <fullName evidence="2">Uncharacterized protein</fullName>
    </submittedName>
</protein>
<name>A0A2N7W977_9BURK</name>
<reference evidence="2 5" key="2">
    <citation type="submission" date="2020-04" db="EMBL/GenBank/DDBJ databases">
        <authorList>
            <person name="De Canck E."/>
        </authorList>
    </citation>
    <scope>NUCLEOTIDE SEQUENCE [LARGE SCALE GENOMIC DNA]</scope>
    <source>
        <strain evidence="2 5">LMG 27174</strain>
    </source>
</reference>
<dbReference type="SUPFAM" id="SSF46785">
    <property type="entry name" value="Winged helix' DNA-binding domain"/>
    <property type="match status" value="1"/>
</dbReference>
<sequence>MRAEIEKYLGTVMQSTAKTIADRVGADRLLVSRELNAMVSCGILERKLEGVGGRHSEYIYWLTRKDAQPVSKEDHKESPKSLLEAVVTAGNNASPKVAKPEVTDAELGTVEEALDLALQLQAVIRERDDLRVQHGAVVDSFEVYRTAAVVEIDGLKEVITKLRANNAALERRIDELTLVDAEFVPSQVFVTLGRTAAPKRHRTLEKAQRRAQLLVRTDKESEVLVLEPVGRVVRGAEWRSQ</sequence>
<evidence type="ECO:0000313" key="3">
    <source>
        <dbReference type="EMBL" id="PMS25957.1"/>
    </source>
</evidence>
<evidence type="ECO:0000313" key="4">
    <source>
        <dbReference type="Proteomes" id="UP000235659"/>
    </source>
</evidence>
<organism evidence="2 5">
    <name type="scientific">Paraburkholderia rhynchosiae</name>
    <dbReference type="NCBI Taxonomy" id="487049"/>
    <lineage>
        <taxon>Bacteria</taxon>
        <taxon>Pseudomonadati</taxon>
        <taxon>Pseudomonadota</taxon>
        <taxon>Betaproteobacteria</taxon>
        <taxon>Burkholderiales</taxon>
        <taxon>Burkholderiaceae</taxon>
        <taxon>Paraburkholderia</taxon>
    </lineage>
</organism>
<gene>
    <name evidence="3" type="ORF">C0Z16_27875</name>
    <name evidence="2" type="ORF">LMG27174_05746</name>
</gene>
<dbReference type="InterPro" id="IPR036390">
    <property type="entry name" value="WH_DNA-bd_sf"/>
</dbReference>
<reference evidence="3 4" key="1">
    <citation type="submission" date="2018-01" db="EMBL/GenBank/DDBJ databases">
        <title>Whole genome analyses suggest that Burkholderia sensu lato contains two further novel genera in the rhizoxinica-symbiotica group Mycetohabitans gen. nov., and Trinickia gen. nov.: implications for the evolution of diazotrophy and nodulation in the Burkholderiaceae.</title>
        <authorList>
            <person name="Estrada-de los Santos P."/>
            <person name="Palmer M."/>
            <person name="Chavez-Ramirez B."/>
            <person name="Beukes C."/>
            <person name="Steenkamp E.T."/>
            <person name="Hirsch A.M."/>
            <person name="Manyaka P."/>
            <person name="Maluk M."/>
            <person name="Lafos M."/>
            <person name="Crook M."/>
            <person name="Gross E."/>
            <person name="Simon M.F."/>
            <person name="Bueno dos Reis Junior F."/>
            <person name="Poole P.S."/>
            <person name="Venter S.N."/>
            <person name="James E.K."/>
        </authorList>
    </citation>
    <scope>NUCLEOTIDE SEQUENCE [LARGE SCALE GENOMIC DNA]</scope>
    <source>
        <strain evidence="3 4">WSM 3937</strain>
    </source>
</reference>
<keyword evidence="1" id="KW-0175">Coiled coil</keyword>
<dbReference type="EMBL" id="PNXY01000026">
    <property type="protein sequence ID" value="PMS25957.1"/>
    <property type="molecule type" value="Genomic_DNA"/>
</dbReference>
<evidence type="ECO:0000256" key="1">
    <source>
        <dbReference type="SAM" id="Coils"/>
    </source>
</evidence>
<dbReference type="Proteomes" id="UP000494205">
    <property type="component" value="Unassembled WGS sequence"/>
</dbReference>
<keyword evidence="4" id="KW-1185">Reference proteome</keyword>
<dbReference type="EMBL" id="CADIJZ010000027">
    <property type="protein sequence ID" value="CAB3730459.1"/>
    <property type="molecule type" value="Genomic_DNA"/>
</dbReference>
<dbReference type="OrthoDB" id="9006253at2"/>
<accession>A0A2N7W977</accession>
<dbReference type="RefSeq" id="WP_102635283.1">
    <property type="nucleotide sequence ID" value="NZ_CADIJZ010000027.1"/>
</dbReference>
<dbReference type="AlphaFoldDB" id="A0A2N7W977"/>
<proteinExistence type="predicted"/>